<dbReference type="SUPFAM" id="SSF56219">
    <property type="entry name" value="DNase I-like"/>
    <property type="match status" value="1"/>
</dbReference>
<gene>
    <name evidence="1" type="ORF">SMRZ_LOCUS25919</name>
</gene>
<proteinExistence type="predicted"/>
<protein>
    <submittedName>
        <fullName evidence="1">Uncharacterized protein</fullName>
    </submittedName>
</protein>
<keyword evidence="2" id="KW-1185">Reference proteome</keyword>
<dbReference type="Gene3D" id="3.60.10.10">
    <property type="entry name" value="Endonuclease/exonuclease/phosphatase"/>
    <property type="match status" value="1"/>
</dbReference>
<name>A0A183NC94_9TREM</name>
<sequence length="124" mass="14488">MNVIQCYASINDYNEDVKDQFYDRLQSIVEKCPTKDQTILMRDLNVKVRMDNTGYEDIMGQHGLRERNENNERFANSCAFNNLVIGGTIFPYKHSSDFTMYLSVYLNTNIYIYILPIIVVIVII</sequence>
<evidence type="ECO:0000313" key="2">
    <source>
        <dbReference type="Proteomes" id="UP000277204"/>
    </source>
</evidence>
<accession>A0A183NC94</accession>
<dbReference type="PANTHER" id="PTHR23227">
    <property type="entry name" value="BUCENTAUR RELATED"/>
    <property type="match status" value="1"/>
</dbReference>
<dbReference type="InterPro" id="IPR036691">
    <property type="entry name" value="Endo/exonu/phosph_ase_sf"/>
</dbReference>
<reference evidence="1 2" key="1">
    <citation type="submission" date="2018-11" db="EMBL/GenBank/DDBJ databases">
        <authorList>
            <consortium name="Pathogen Informatics"/>
        </authorList>
    </citation>
    <scope>NUCLEOTIDE SEQUENCE [LARGE SCALE GENOMIC DNA]</scope>
    <source>
        <strain evidence="1 2">Zambia</strain>
    </source>
</reference>
<organism evidence="1 2">
    <name type="scientific">Schistosoma margrebowiei</name>
    <dbReference type="NCBI Taxonomy" id="48269"/>
    <lineage>
        <taxon>Eukaryota</taxon>
        <taxon>Metazoa</taxon>
        <taxon>Spiralia</taxon>
        <taxon>Lophotrochozoa</taxon>
        <taxon>Platyhelminthes</taxon>
        <taxon>Trematoda</taxon>
        <taxon>Digenea</taxon>
        <taxon>Strigeidida</taxon>
        <taxon>Schistosomatoidea</taxon>
        <taxon>Schistosomatidae</taxon>
        <taxon>Schistosoma</taxon>
    </lineage>
</organism>
<dbReference type="AlphaFoldDB" id="A0A183NC94"/>
<dbReference type="EMBL" id="UZAI01022063">
    <property type="protein sequence ID" value="VDP57209.1"/>
    <property type="molecule type" value="Genomic_DNA"/>
</dbReference>
<dbReference type="STRING" id="48269.A0A183NC94"/>
<dbReference type="PANTHER" id="PTHR23227:SF67">
    <property type="entry name" value="CRANIOFACIAL DEVELOPMENT PROTEIN 2-LIKE"/>
    <property type="match status" value="1"/>
</dbReference>
<dbReference type="InterPro" id="IPR027124">
    <property type="entry name" value="Swc5/CFDP1/2"/>
</dbReference>
<dbReference type="Proteomes" id="UP000277204">
    <property type="component" value="Unassembled WGS sequence"/>
</dbReference>
<evidence type="ECO:0000313" key="1">
    <source>
        <dbReference type="EMBL" id="VDP57209.1"/>
    </source>
</evidence>